<evidence type="ECO:0000313" key="1">
    <source>
        <dbReference type="EMBL" id="CAA7042088.1"/>
    </source>
</evidence>
<accession>A0A6D2JPK4</accession>
<gene>
    <name evidence="1" type="ORF">MERR_LOCUS29323</name>
</gene>
<dbReference type="AlphaFoldDB" id="A0A6D2JPK4"/>
<reference evidence="1" key="1">
    <citation type="submission" date="2020-01" db="EMBL/GenBank/DDBJ databases">
        <authorList>
            <person name="Mishra B."/>
        </authorList>
    </citation>
    <scope>NUCLEOTIDE SEQUENCE [LARGE SCALE GENOMIC DNA]</scope>
</reference>
<dbReference type="Proteomes" id="UP000467841">
    <property type="component" value="Unassembled WGS sequence"/>
</dbReference>
<keyword evidence="2" id="KW-1185">Reference proteome</keyword>
<evidence type="ECO:0000313" key="2">
    <source>
        <dbReference type="Proteomes" id="UP000467841"/>
    </source>
</evidence>
<name>A0A6D2JPK4_9BRAS</name>
<organism evidence="1 2">
    <name type="scientific">Microthlaspi erraticum</name>
    <dbReference type="NCBI Taxonomy" id="1685480"/>
    <lineage>
        <taxon>Eukaryota</taxon>
        <taxon>Viridiplantae</taxon>
        <taxon>Streptophyta</taxon>
        <taxon>Embryophyta</taxon>
        <taxon>Tracheophyta</taxon>
        <taxon>Spermatophyta</taxon>
        <taxon>Magnoliopsida</taxon>
        <taxon>eudicotyledons</taxon>
        <taxon>Gunneridae</taxon>
        <taxon>Pentapetalae</taxon>
        <taxon>rosids</taxon>
        <taxon>malvids</taxon>
        <taxon>Brassicales</taxon>
        <taxon>Brassicaceae</taxon>
        <taxon>Coluteocarpeae</taxon>
        <taxon>Microthlaspi</taxon>
    </lineage>
</organism>
<protein>
    <submittedName>
        <fullName evidence="1">Uncharacterized protein</fullName>
    </submittedName>
</protein>
<sequence length="73" mass="8553">MLHTPYGIFVVAKCGRTRQRLRGGRVWPSEAETSWWPSVAEYSAWSSTYNYDLAPIQSEESSFPDYYHYGWLN</sequence>
<proteinExistence type="predicted"/>
<dbReference type="EMBL" id="CACVBM020001262">
    <property type="protein sequence ID" value="CAA7042088.1"/>
    <property type="molecule type" value="Genomic_DNA"/>
</dbReference>
<comment type="caution">
    <text evidence="1">The sequence shown here is derived from an EMBL/GenBank/DDBJ whole genome shotgun (WGS) entry which is preliminary data.</text>
</comment>